<protein>
    <submittedName>
        <fullName evidence="1">Uncharacterized protein</fullName>
    </submittedName>
</protein>
<accession>A0ABS6RTY9</accession>
<sequence length="55" mass="6349">MKCKKCQSKVVLVIGCTTAFLSCTKCRKRFSISEYINEIDEKTWELISSRNSDRA</sequence>
<dbReference type="Proteomes" id="UP001196980">
    <property type="component" value="Unassembled WGS sequence"/>
</dbReference>
<organism evidence="1 2">
    <name type="scientific">Candidatus Magnetobacterium casense</name>
    <dbReference type="NCBI Taxonomy" id="1455061"/>
    <lineage>
        <taxon>Bacteria</taxon>
        <taxon>Pseudomonadati</taxon>
        <taxon>Nitrospirota</taxon>
        <taxon>Thermodesulfovibrionia</taxon>
        <taxon>Thermodesulfovibrionales</taxon>
        <taxon>Candidatus Magnetobacteriaceae</taxon>
        <taxon>Candidatus Magnetobacterium</taxon>
    </lineage>
</organism>
<comment type="caution">
    <text evidence="1">The sequence shown here is derived from an EMBL/GenBank/DDBJ whole genome shotgun (WGS) entry which is preliminary data.</text>
</comment>
<reference evidence="1 2" key="1">
    <citation type="journal article" date="2020" name="J Geophys Res Biogeosci">
        <title>Magnetotaxis as an Adaptation to Enable Bacterial Shuttling of Microbial Sulfur and Sulfur Cycling Across Aquatic Oxic#Anoxic Interfaces.</title>
        <authorList>
            <person name="Li J."/>
            <person name="Liu P."/>
            <person name="Wang J."/>
            <person name="Roberts A.P."/>
            <person name="Pan Y."/>
        </authorList>
    </citation>
    <scope>NUCLEOTIDE SEQUENCE [LARGE SCALE GENOMIC DNA]</scope>
    <source>
        <strain evidence="1 2">MYR-1_YQ</strain>
    </source>
</reference>
<gene>
    <name evidence="1" type="ORF">HWQ67_00620</name>
</gene>
<evidence type="ECO:0000313" key="1">
    <source>
        <dbReference type="EMBL" id="MBV6340078.1"/>
    </source>
</evidence>
<dbReference type="EMBL" id="JABXWD010000005">
    <property type="protein sequence ID" value="MBV6340078.1"/>
    <property type="molecule type" value="Genomic_DNA"/>
</dbReference>
<keyword evidence="2" id="KW-1185">Reference proteome</keyword>
<dbReference type="RefSeq" id="WP_218250697.1">
    <property type="nucleotide sequence ID" value="NZ_JABXWD010000005.1"/>
</dbReference>
<dbReference type="PROSITE" id="PS51257">
    <property type="entry name" value="PROKAR_LIPOPROTEIN"/>
    <property type="match status" value="1"/>
</dbReference>
<evidence type="ECO:0000313" key="2">
    <source>
        <dbReference type="Proteomes" id="UP001196980"/>
    </source>
</evidence>
<dbReference type="NCBIfam" id="NF041197">
    <property type="entry name" value="CxxC_Se_CxxC"/>
    <property type="match status" value="1"/>
</dbReference>
<proteinExistence type="predicted"/>
<name>A0ABS6RTY9_9BACT</name>